<evidence type="ECO:0000313" key="1">
    <source>
        <dbReference type="EMBL" id="AYD39517.1"/>
    </source>
</evidence>
<dbReference type="RefSeq" id="WP_119970235.1">
    <property type="nucleotide sequence ID" value="NZ_CP032416.1"/>
</dbReference>
<dbReference type="OrthoDB" id="1803022at2"/>
<dbReference type="Proteomes" id="UP000266301">
    <property type="component" value="Chromosome"/>
</dbReference>
<name>A0A386H1C9_9CLOT</name>
<organism evidence="1 2">
    <name type="scientific">Clostridium fermenticellae</name>
    <dbReference type="NCBI Taxonomy" id="2068654"/>
    <lineage>
        <taxon>Bacteria</taxon>
        <taxon>Bacillati</taxon>
        <taxon>Bacillota</taxon>
        <taxon>Clostridia</taxon>
        <taxon>Eubacteriales</taxon>
        <taxon>Clostridiaceae</taxon>
        <taxon>Clostridium</taxon>
    </lineage>
</organism>
<dbReference type="KEGG" id="cfer:D4Z93_02755"/>
<evidence type="ECO:0000313" key="2">
    <source>
        <dbReference type="Proteomes" id="UP000266301"/>
    </source>
</evidence>
<protein>
    <submittedName>
        <fullName evidence="1">Uncharacterized protein</fullName>
    </submittedName>
</protein>
<dbReference type="AlphaFoldDB" id="A0A386H1C9"/>
<keyword evidence="2" id="KW-1185">Reference proteome</keyword>
<sequence>MKKEISFYPPKAPKDSGNIKVKYNNGKSGKNPDVFCIKFSVILAQISNKMLLGYKKYEGNLRYINIVIGDLKNVLFLNPIL</sequence>
<accession>A0A386H1C9</accession>
<reference evidence="1 2" key="1">
    <citation type="journal article" date="2019" name="Int. J. Syst. Evol. Microbiol.">
        <title>Clostridium fermenticellae sp. nov., isolated from the mud in a fermentation cellar for the production of the Chinese liquor, baijiu.</title>
        <authorList>
            <person name="Xu P.X."/>
            <person name="Chai L.J."/>
            <person name="Qiu T."/>
            <person name="Zhang X.J."/>
            <person name="Lu Z.M."/>
            <person name="Xiao C."/>
            <person name="Wang S.T."/>
            <person name="Shen C.H."/>
            <person name="Shi J.S."/>
            <person name="Xu Z.H."/>
        </authorList>
    </citation>
    <scope>NUCLEOTIDE SEQUENCE [LARGE SCALE GENOMIC DNA]</scope>
    <source>
        <strain evidence="1 2">JN500901</strain>
    </source>
</reference>
<dbReference type="EMBL" id="CP032416">
    <property type="protein sequence ID" value="AYD39517.1"/>
    <property type="molecule type" value="Genomic_DNA"/>
</dbReference>
<gene>
    <name evidence="1" type="ORF">D4Z93_02755</name>
</gene>
<proteinExistence type="predicted"/>